<evidence type="ECO:0000256" key="3">
    <source>
        <dbReference type="ARBA" id="ARBA00022980"/>
    </source>
</evidence>
<proteinExistence type="inferred from homology"/>
<evidence type="ECO:0000256" key="2">
    <source>
        <dbReference type="ARBA" id="ARBA00009864"/>
    </source>
</evidence>
<dbReference type="Proteomes" id="UP000235371">
    <property type="component" value="Unassembled WGS sequence"/>
</dbReference>
<feature type="region of interest" description="Disordered" evidence="8">
    <location>
        <begin position="74"/>
        <end position="103"/>
    </location>
</feature>
<protein>
    <recommendedName>
        <fullName evidence="6">Small ribosomal subunit protein mS23</fullName>
    </recommendedName>
    <alternativeName>
        <fullName evidence="7">37S ribosomal protein S25, mitochondrial</fullName>
    </alternativeName>
</protein>
<gene>
    <name evidence="9" type="ORF">K444DRAFT_631915</name>
</gene>
<dbReference type="PANTHER" id="PTHR37799">
    <property type="entry name" value="37S RIBOSOMAL PROTEIN S25, MITOCHONDRIAL"/>
    <property type="match status" value="1"/>
</dbReference>
<dbReference type="InParanoid" id="A0A2J6T154"/>
<evidence type="ECO:0000313" key="9">
    <source>
        <dbReference type="EMBL" id="PMD56747.1"/>
    </source>
</evidence>
<dbReference type="GO" id="GO:0005763">
    <property type="term" value="C:mitochondrial small ribosomal subunit"/>
    <property type="evidence" value="ECO:0007669"/>
    <property type="project" value="InterPro"/>
</dbReference>
<sequence>MGTKEGHEPSDIVDPDVTIAAEALNPENSFGIHRRGAVMRGLNLKPSRVFQTASLLLESQSISQAPPWFKTIGSIPPGEIMTRTQPVQHRDSNRKSRTRKPSKMFKPQLIEYEEDRLRREFYRDHPWELARPRIVLENDGKDAQKCDWSRIQQPGRPLTGESVIQRQLWLLNNVPGMSNAQAYDVARREFYALRHEEEVERRIAREEASWTGAYFGKSAIDVGMELEDKTYESWKAWATREAEAIDLQRNAAYTGLGTGSEEEEVETEVDAAEEPALP</sequence>
<accession>A0A2J6T154</accession>
<dbReference type="AlphaFoldDB" id="A0A2J6T154"/>
<evidence type="ECO:0000256" key="8">
    <source>
        <dbReference type="SAM" id="MobiDB-lite"/>
    </source>
</evidence>
<evidence type="ECO:0000313" key="10">
    <source>
        <dbReference type="Proteomes" id="UP000235371"/>
    </source>
</evidence>
<feature type="compositionally biased region" description="Acidic residues" evidence="8">
    <location>
        <begin position="260"/>
        <end position="278"/>
    </location>
</feature>
<dbReference type="EMBL" id="KZ613847">
    <property type="protein sequence ID" value="PMD56747.1"/>
    <property type="molecule type" value="Genomic_DNA"/>
</dbReference>
<dbReference type="InterPro" id="IPR059242">
    <property type="entry name" value="mS23_dom"/>
</dbReference>
<keyword evidence="4" id="KW-0496">Mitochondrion</keyword>
<evidence type="ECO:0000256" key="7">
    <source>
        <dbReference type="ARBA" id="ARBA00035421"/>
    </source>
</evidence>
<keyword evidence="5" id="KW-0687">Ribonucleoprotein</keyword>
<reference evidence="9 10" key="1">
    <citation type="submission" date="2016-04" db="EMBL/GenBank/DDBJ databases">
        <title>A degradative enzymes factory behind the ericoid mycorrhizal symbiosis.</title>
        <authorList>
            <consortium name="DOE Joint Genome Institute"/>
            <person name="Martino E."/>
            <person name="Morin E."/>
            <person name="Grelet G."/>
            <person name="Kuo A."/>
            <person name="Kohler A."/>
            <person name="Daghino S."/>
            <person name="Barry K."/>
            <person name="Choi C."/>
            <person name="Cichocki N."/>
            <person name="Clum A."/>
            <person name="Copeland A."/>
            <person name="Hainaut M."/>
            <person name="Haridas S."/>
            <person name="Labutti K."/>
            <person name="Lindquist E."/>
            <person name="Lipzen A."/>
            <person name="Khouja H.-R."/>
            <person name="Murat C."/>
            <person name="Ohm R."/>
            <person name="Olson A."/>
            <person name="Spatafora J."/>
            <person name="Veneault-Fourrey C."/>
            <person name="Henrissat B."/>
            <person name="Grigoriev I."/>
            <person name="Martin F."/>
            <person name="Perotto S."/>
        </authorList>
    </citation>
    <scope>NUCLEOTIDE SEQUENCE [LARGE SCALE GENOMIC DNA]</scope>
    <source>
        <strain evidence="9 10">E</strain>
    </source>
</reference>
<dbReference type="PANTHER" id="PTHR37799:SF1">
    <property type="entry name" value="SMALL RIBOSOMAL SUBUNIT PROTEIN MS23"/>
    <property type="match status" value="1"/>
</dbReference>
<dbReference type="GO" id="GO:0003735">
    <property type="term" value="F:structural constituent of ribosome"/>
    <property type="evidence" value="ECO:0007669"/>
    <property type="project" value="InterPro"/>
</dbReference>
<dbReference type="InterPro" id="IPR016939">
    <property type="entry name" value="Ribosomal_mS23_fun"/>
</dbReference>
<evidence type="ECO:0000256" key="4">
    <source>
        <dbReference type="ARBA" id="ARBA00023128"/>
    </source>
</evidence>
<dbReference type="RefSeq" id="XP_024733651.1">
    <property type="nucleotide sequence ID" value="XM_024883427.1"/>
</dbReference>
<organism evidence="9 10">
    <name type="scientific">Hyaloscypha bicolor E</name>
    <dbReference type="NCBI Taxonomy" id="1095630"/>
    <lineage>
        <taxon>Eukaryota</taxon>
        <taxon>Fungi</taxon>
        <taxon>Dikarya</taxon>
        <taxon>Ascomycota</taxon>
        <taxon>Pezizomycotina</taxon>
        <taxon>Leotiomycetes</taxon>
        <taxon>Helotiales</taxon>
        <taxon>Hyaloscyphaceae</taxon>
        <taxon>Hyaloscypha</taxon>
        <taxon>Hyaloscypha bicolor</taxon>
    </lineage>
</organism>
<comment type="similarity">
    <text evidence="2">Belongs to the mitochondrion-specific ribosomal protein mS23 family.</text>
</comment>
<keyword evidence="10" id="KW-1185">Reference proteome</keyword>
<comment type="subcellular location">
    <subcellularLocation>
        <location evidence="1">Mitochondrion</location>
    </subcellularLocation>
</comment>
<keyword evidence="3 9" id="KW-0689">Ribosomal protein</keyword>
<dbReference type="GeneID" id="36591504"/>
<dbReference type="STRING" id="1095630.A0A2J6T154"/>
<dbReference type="OrthoDB" id="5542239at2759"/>
<dbReference type="CDD" id="cd23701">
    <property type="entry name" value="At1g26750"/>
    <property type="match status" value="1"/>
</dbReference>
<dbReference type="Pfam" id="PF13741">
    <property type="entry name" value="MRP-S25"/>
    <property type="match status" value="1"/>
</dbReference>
<dbReference type="FunCoup" id="A0A2J6T154">
    <property type="interactions" value="120"/>
</dbReference>
<evidence type="ECO:0000256" key="1">
    <source>
        <dbReference type="ARBA" id="ARBA00004173"/>
    </source>
</evidence>
<evidence type="ECO:0000256" key="5">
    <source>
        <dbReference type="ARBA" id="ARBA00023274"/>
    </source>
</evidence>
<name>A0A2J6T154_9HELO</name>
<feature type="region of interest" description="Disordered" evidence="8">
    <location>
        <begin position="255"/>
        <end position="278"/>
    </location>
</feature>
<evidence type="ECO:0000256" key="6">
    <source>
        <dbReference type="ARBA" id="ARBA00035137"/>
    </source>
</evidence>